<keyword evidence="1" id="KW-1133">Transmembrane helix</keyword>
<keyword evidence="1" id="KW-0812">Transmembrane</keyword>
<feature type="transmembrane region" description="Helical" evidence="1">
    <location>
        <begin position="15"/>
        <end position="34"/>
    </location>
</feature>
<protein>
    <recommendedName>
        <fullName evidence="4">DUF805 domain-containing protein</fullName>
    </recommendedName>
</protein>
<feature type="transmembrane region" description="Helical" evidence="1">
    <location>
        <begin position="93"/>
        <end position="111"/>
    </location>
</feature>
<evidence type="ECO:0000313" key="2">
    <source>
        <dbReference type="EMBL" id="SQH74211.1"/>
    </source>
</evidence>
<accession>A0A330LWE4</accession>
<feature type="transmembrane region" description="Helical" evidence="1">
    <location>
        <begin position="70"/>
        <end position="87"/>
    </location>
</feature>
<name>A0A330LWE4_9GAMM</name>
<dbReference type="Proteomes" id="UP000250123">
    <property type="component" value="Chromosome SHEWBE"/>
</dbReference>
<reference evidence="3" key="1">
    <citation type="submission" date="2018-06" db="EMBL/GenBank/DDBJ databases">
        <authorList>
            <person name="Cea G.-C."/>
            <person name="William W."/>
        </authorList>
    </citation>
    <scope>NUCLEOTIDE SEQUENCE [LARGE SCALE GENOMIC DNA]</scope>
    <source>
        <strain evidence="3">DB21MT-2</strain>
    </source>
</reference>
<evidence type="ECO:0000313" key="3">
    <source>
        <dbReference type="Proteomes" id="UP000250123"/>
    </source>
</evidence>
<dbReference type="EMBL" id="LS483452">
    <property type="protein sequence ID" value="SQH74211.1"/>
    <property type="molecule type" value="Genomic_DNA"/>
</dbReference>
<proteinExistence type="predicted"/>
<evidence type="ECO:0000256" key="1">
    <source>
        <dbReference type="SAM" id="Phobius"/>
    </source>
</evidence>
<organism evidence="2 3">
    <name type="scientific">Shewanella benthica</name>
    <dbReference type="NCBI Taxonomy" id="43661"/>
    <lineage>
        <taxon>Bacteria</taxon>
        <taxon>Pseudomonadati</taxon>
        <taxon>Pseudomonadota</taxon>
        <taxon>Gammaproteobacteria</taxon>
        <taxon>Alteromonadales</taxon>
        <taxon>Shewanellaceae</taxon>
        <taxon>Shewanella</taxon>
    </lineage>
</organism>
<sequence>MQYQSLFCFKGLDNGVRFALISASVYFILLLGFVLLGHSAALLVLGCLLAPVLGLSAYRRMRDAAGPSWYASLVLIPLCLFSITLVYGASLALAVAILVIVVLFSLFFARLPSVAKVKSYHQGYVGPAVTPRSSVNCRRVEPSLGGHVSVADADADADADEYDAEAPHAYESVSEEDNHQWQASSSQQGFFDSMALRPWTHWAKQNQKLLLAVVACLGALVLIAGLFEALTADNEPISELVQATSAQVIAPSREEAKIPDGFSVLLENDVLIIRWLGEKAAEGEIWSLASAQGDRSCAKLSFNDGSYYRPMLVEYMPDTSIEARFSPLDTRAIISDIAMRGSIKLCGYDFSLKGSQSALSKNAVFIPYL</sequence>
<feature type="transmembrane region" description="Helical" evidence="1">
    <location>
        <begin position="209"/>
        <end position="227"/>
    </location>
</feature>
<keyword evidence="1" id="KW-0472">Membrane</keyword>
<dbReference type="OrthoDB" id="6396106at2"/>
<dbReference type="KEGG" id="sbk:SHEWBE_0215"/>
<dbReference type="AlphaFoldDB" id="A0A330LWE4"/>
<gene>
    <name evidence="2" type="ORF">SHEWBE_0215</name>
</gene>
<evidence type="ECO:0008006" key="4">
    <source>
        <dbReference type="Google" id="ProtNLM"/>
    </source>
</evidence>
<feature type="transmembrane region" description="Helical" evidence="1">
    <location>
        <begin position="40"/>
        <end position="58"/>
    </location>
</feature>
<dbReference type="RefSeq" id="WP_112350948.1">
    <property type="nucleotide sequence ID" value="NZ_LS483452.1"/>
</dbReference>